<evidence type="ECO:0000256" key="1">
    <source>
        <dbReference type="SAM" id="Coils"/>
    </source>
</evidence>
<organism evidence="2 3">
    <name type="scientific">Musa troglodytarum</name>
    <name type="common">fe'i banana</name>
    <dbReference type="NCBI Taxonomy" id="320322"/>
    <lineage>
        <taxon>Eukaryota</taxon>
        <taxon>Viridiplantae</taxon>
        <taxon>Streptophyta</taxon>
        <taxon>Embryophyta</taxon>
        <taxon>Tracheophyta</taxon>
        <taxon>Spermatophyta</taxon>
        <taxon>Magnoliopsida</taxon>
        <taxon>Liliopsida</taxon>
        <taxon>Zingiberales</taxon>
        <taxon>Musaceae</taxon>
        <taxon>Musa</taxon>
    </lineage>
</organism>
<keyword evidence="2" id="KW-0418">Kinase</keyword>
<gene>
    <name evidence="2" type="ORF">MUK42_34598</name>
</gene>
<evidence type="ECO:0000313" key="2">
    <source>
        <dbReference type="EMBL" id="URD91809.1"/>
    </source>
</evidence>
<dbReference type="GO" id="GO:0016301">
    <property type="term" value="F:kinase activity"/>
    <property type="evidence" value="ECO:0007669"/>
    <property type="project" value="UniProtKB-KW"/>
</dbReference>
<protein>
    <submittedName>
        <fullName evidence="2">Calcium-dependent protein kinase CPK1 adapter protein</fullName>
    </submittedName>
</protein>
<dbReference type="EMBL" id="CP097505">
    <property type="protein sequence ID" value="URD91810.1"/>
    <property type="molecule type" value="Genomic_DNA"/>
</dbReference>
<dbReference type="OrthoDB" id="1888070at2759"/>
<dbReference type="AlphaFoldDB" id="A0A9E7F9B6"/>
<evidence type="ECO:0000313" key="3">
    <source>
        <dbReference type="Proteomes" id="UP001055439"/>
    </source>
</evidence>
<dbReference type="Proteomes" id="UP001055439">
    <property type="component" value="Chromosome 3"/>
</dbReference>
<keyword evidence="3" id="KW-1185">Reference proteome</keyword>
<name>A0A9E7F9B6_9LILI</name>
<accession>A0A9E7F9B6</accession>
<proteinExistence type="predicted"/>
<feature type="coiled-coil region" evidence="1">
    <location>
        <begin position="43"/>
        <end position="70"/>
    </location>
</feature>
<sequence>MEGAGAAIFPRCNLREFMDDENEQGTVKSQPLEKTTTWEDEFEECHQSQVEKLEEKLMEVKAEMKCTEDDSKETAYLQRRVKTTATMVIYLKSKVRIMAVTHLACVSCGIKHQEGLGLVDKNSRPFAEWSDSILLLLKVQKGSNTWKVILISDLLMQTMEHILMKYLR</sequence>
<keyword evidence="1" id="KW-0175">Coiled coil</keyword>
<keyword evidence="2" id="KW-0808">Transferase</keyword>
<reference evidence="2" key="1">
    <citation type="submission" date="2022-05" db="EMBL/GenBank/DDBJ databases">
        <title>The Musa troglodytarum L. genome provides insights into the mechanism of non-climacteric behaviour and enrichment of carotenoids.</title>
        <authorList>
            <person name="Wang J."/>
        </authorList>
    </citation>
    <scope>NUCLEOTIDE SEQUENCE</scope>
    <source>
        <tissue evidence="2">Leaf</tissue>
    </source>
</reference>
<dbReference type="EMBL" id="CP097505">
    <property type="protein sequence ID" value="URD91809.1"/>
    <property type="molecule type" value="Genomic_DNA"/>
</dbReference>